<feature type="compositionally biased region" description="Basic residues" evidence="1">
    <location>
        <begin position="106"/>
        <end position="117"/>
    </location>
</feature>
<dbReference type="EMBL" id="CAJNOJ010000121">
    <property type="protein sequence ID" value="CAF1153344.1"/>
    <property type="molecule type" value="Genomic_DNA"/>
</dbReference>
<gene>
    <name evidence="2" type="ORF">EDS130_LOCUS22733</name>
</gene>
<organism evidence="2 3">
    <name type="scientific">Adineta ricciae</name>
    <name type="common">Rotifer</name>
    <dbReference type="NCBI Taxonomy" id="249248"/>
    <lineage>
        <taxon>Eukaryota</taxon>
        <taxon>Metazoa</taxon>
        <taxon>Spiralia</taxon>
        <taxon>Gnathifera</taxon>
        <taxon>Rotifera</taxon>
        <taxon>Eurotatoria</taxon>
        <taxon>Bdelloidea</taxon>
        <taxon>Adinetida</taxon>
        <taxon>Adinetidae</taxon>
        <taxon>Adineta</taxon>
    </lineage>
</organism>
<proteinExistence type="predicted"/>
<evidence type="ECO:0008006" key="4">
    <source>
        <dbReference type="Google" id="ProtNLM"/>
    </source>
</evidence>
<name>A0A814SW11_ADIRI</name>
<sequence length="212" mass="24295">MLKKRFSQLSGKVRPDLDIRFYTKLPPAVQTFFQTKGPIPKHMQSDVVYSISCIDCSQTYIGKTERQSVRRLREHGAPKQSFDARPNEQTSSDEDDTATPDPTSTRLRRSSQIRNKNHVTPTNTSNTTNDKKREKENVVLSSLAQHEKDTGHHTDWTGFRVVWRDDNPYQLLIKESLLIQAFKSELNRTTHLVPLIVFPDGLPRDLLPDPNG</sequence>
<dbReference type="OrthoDB" id="10063917at2759"/>
<feature type="region of interest" description="Disordered" evidence="1">
    <location>
        <begin position="70"/>
        <end position="135"/>
    </location>
</feature>
<protein>
    <recommendedName>
        <fullName evidence="4">GIY-YIG domain-containing protein</fullName>
    </recommendedName>
</protein>
<comment type="caution">
    <text evidence="2">The sequence shown here is derived from an EMBL/GenBank/DDBJ whole genome shotgun (WGS) entry which is preliminary data.</text>
</comment>
<evidence type="ECO:0000256" key="1">
    <source>
        <dbReference type="SAM" id="MobiDB-lite"/>
    </source>
</evidence>
<accession>A0A814SW11</accession>
<evidence type="ECO:0000313" key="3">
    <source>
        <dbReference type="Proteomes" id="UP000663852"/>
    </source>
</evidence>
<evidence type="ECO:0000313" key="2">
    <source>
        <dbReference type="EMBL" id="CAF1153344.1"/>
    </source>
</evidence>
<feature type="compositionally biased region" description="Polar residues" evidence="1">
    <location>
        <begin position="118"/>
        <end position="128"/>
    </location>
</feature>
<dbReference type="Proteomes" id="UP000663852">
    <property type="component" value="Unassembled WGS sequence"/>
</dbReference>
<dbReference type="AlphaFoldDB" id="A0A814SW11"/>
<reference evidence="2" key="1">
    <citation type="submission" date="2021-02" db="EMBL/GenBank/DDBJ databases">
        <authorList>
            <person name="Nowell W R."/>
        </authorList>
    </citation>
    <scope>NUCLEOTIDE SEQUENCE</scope>
</reference>